<dbReference type="Proteomes" id="UP000007431">
    <property type="component" value="Unassembled WGS sequence"/>
</dbReference>
<evidence type="ECO:0000256" key="1">
    <source>
        <dbReference type="SAM" id="MobiDB-lite"/>
    </source>
</evidence>
<dbReference type="SUPFAM" id="SSF47954">
    <property type="entry name" value="Cyclin-like"/>
    <property type="match status" value="1"/>
</dbReference>
<gene>
    <name evidence="2" type="ORF">SCHCODRAFT_258826</name>
</gene>
<evidence type="ECO:0000313" key="2">
    <source>
        <dbReference type="EMBL" id="EFI91686.1"/>
    </source>
</evidence>
<feature type="compositionally biased region" description="Low complexity" evidence="1">
    <location>
        <begin position="631"/>
        <end position="641"/>
    </location>
</feature>
<dbReference type="KEGG" id="scm:SCHCO_02644938"/>
<dbReference type="GO" id="GO:0000307">
    <property type="term" value="C:cyclin-dependent protein kinase holoenzyme complex"/>
    <property type="evidence" value="ECO:0007669"/>
    <property type="project" value="TreeGrafter"/>
</dbReference>
<dbReference type="HOGENOM" id="CLU_012798_0_0_1"/>
<dbReference type="AlphaFoldDB" id="D8QKB7"/>
<dbReference type="Gene3D" id="1.10.472.10">
    <property type="entry name" value="Cyclin-like"/>
    <property type="match status" value="1"/>
</dbReference>
<dbReference type="VEuPathDB" id="FungiDB:SCHCODRAFT_02644938"/>
<dbReference type="RefSeq" id="XP_003026589.1">
    <property type="nucleotide sequence ID" value="XM_003026543.1"/>
</dbReference>
<name>D8QKB7_SCHCM</name>
<dbReference type="OrthoDB" id="244495at2759"/>
<protein>
    <recommendedName>
        <fullName evidence="4">Cyclin-like domain-containing protein</fullName>
    </recommendedName>
</protein>
<dbReference type="eggNOG" id="KOG1674">
    <property type="taxonomic scope" value="Eukaryota"/>
</dbReference>
<dbReference type="InterPro" id="IPR036915">
    <property type="entry name" value="Cyclin-like_sf"/>
</dbReference>
<feature type="region of interest" description="Disordered" evidence="1">
    <location>
        <begin position="302"/>
        <end position="390"/>
    </location>
</feature>
<feature type="region of interest" description="Disordered" evidence="1">
    <location>
        <begin position="663"/>
        <end position="696"/>
    </location>
</feature>
<organism evidence="3">
    <name type="scientific">Schizophyllum commune (strain H4-8 / FGSC 9210)</name>
    <name type="common">Split gill fungus</name>
    <dbReference type="NCBI Taxonomy" id="578458"/>
    <lineage>
        <taxon>Eukaryota</taxon>
        <taxon>Fungi</taxon>
        <taxon>Dikarya</taxon>
        <taxon>Basidiomycota</taxon>
        <taxon>Agaricomycotina</taxon>
        <taxon>Agaricomycetes</taxon>
        <taxon>Agaricomycetidae</taxon>
        <taxon>Agaricales</taxon>
        <taxon>Schizophyllaceae</taxon>
        <taxon>Schizophyllum</taxon>
    </lineage>
</organism>
<dbReference type="GO" id="GO:0019901">
    <property type="term" value="F:protein kinase binding"/>
    <property type="evidence" value="ECO:0007669"/>
    <property type="project" value="InterPro"/>
</dbReference>
<accession>D8QKB7</accession>
<dbReference type="Pfam" id="PF08613">
    <property type="entry name" value="Cyclin"/>
    <property type="match status" value="1"/>
</dbReference>
<reference evidence="2 3" key="1">
    <citation type="journal article" date="2010" name="Nat. Biotechnol.">
        <title>Genome sequence of the model mushroom Schizophyllum commune.</title>
        <authorList>
            <person name="Ohm R.A."/>
            <person name="de Jong J.F."/>
            <person name="Lugones L.G."/>
            <person name="Aerts A."/>
            <person name="Kothe E."/>
            <person name="Stajich J.E."/>
            <person name="de Vries R.P."/>
            <person name="Record E."/>
            <person name="Levasseur A."/>
            <person name="Baker S.E."/>
            <person name="Bartholomew K.A."/>
            <person name="Coutinho P.M."/>
            <person name="Erdmann S."/>
            <person name="Fowler T.J."/>
            <person name="Gathman A.C."/>
            <person name="Lombard V."/>
            <person name="Henrissat B."/>
            <person name="Knabe N."/>
            <person name="Kuees U."/>
            <person name="Lilly W.W."/>
            <person name="Lindquist E."/>
            <person name="Lucas S."/>
            <person name="Magnuson J.K."/>
            <person name="Piumi F."/>
            <person name="Raudaskoski M."/>
            <person name="Salamov A."/>
            <person name="Schmutz J."/>
            <person name="Schwarze F.W.M.R."/>
            <person name="vanKuyk P.A."/>
            <person name="Horton J.S."/>
            <person name="Grigoriev I.V."/>
            <person name="Woesten H.A.B."/>
        </authorList>
    </citation>
    <scope>NUCLEOTIDE SEQUENCE [LARGE SCALE GENOMIC DNA]</scope>
    <source>
        <strain evidence="3">H4-8 / FGSC 9210</strain>
    </source>
</reference>
<feature type="region of interest" description="Disordered" evidence="1">
    <location>
        <begin position="621"/>
        <end position="646"/>
    </location>
</feature>
<feature type="region of interest" description="Disordered" evidence="1">
    <location>
        <begin position="440"/>
        <end position="483"/>
    </location>
</feature>
<dbReference type="GeneID" id="9593306"/>
<dbReference type="GO" id="GO:0005634">
    <property type="term" value="C:nucleus"/>
    <property type="evidence" value="ECO:0007669"/>
    <property type="project" value="TreeGrafter"/>
</dbReference>
<feature type="compositionally biased region" description="Low complexity" evidence="1">
    <location>
        <begin position="314"/>
        <end position="323"/>
    </location>
</feature>
<dbReference type="OMA" id="VRFMQKV"/>
<proteinExistence type="predicted"/>
<dbReference type="STRING" id="578458.D8QKB7"/>
<feature type="compositionally biased region" description="Polar residues" evidence="1">
    <location>
        <begin position="446"/>
        <end position="468"/>
    </location>
</feature>
<feature type="compositionally biased region" description="Basic residues" evidence="1">
    <location>
        <begin position="302"/>
        <end position="312"/>
    </location>
</feature>
<sequence>MAIYTPPSLPHTPNTLPPLPTELIPSCSMWRPTKHELLTPPLTTTFEQRKTTSAQVHLPPIASFDRRPPLTPPDDYKYTSPNLAPIITTDPPSLDDAPMLECDAPLPPSDQQDLFDIDWFNYDRTMNARLIAEKACEMVCWLWFATDASPRPEDAYPSPTDAPFTRPTSSQILQLNPSPIFVQFMQKLLETTQVSHSVIVLSLFYIRRLRTKARTPAQAGSEFRIAVAGLMMANKFLDDNTYTNKTWSDVSGIGMEQINRMEREFLEGVDYNLYVHQRDFESWVQLLRGLVSAKQVALRQFRKGRSMTRGRSGRPAPASASREYSSRRERWHRTRSTSPRSSEVARSRGYAIAGWQQDASSPPRPAEQPPMSYAPSPPFQPASGSKRVASAAFSPTSATFSDVPSKRASISLQIPEYPQTANAGAAASPMDQLSQFSKMLLDSPMDPSSSFARLSVHSRPSTPPQSNRLPPPQRITPQRQSTLSSAYTYDGAKQSVVPQQMYFYTLASSPTDSEEERTRKARLRCYHPPPPATFAQHYVQSLPSLPMMVHSAQTSPNGVHLPSISSFPSTSALPPMHSSNTSTLPTISSLPHFNETEWTRPPAPAYPSPHSETMQEDAAPFYTPSPVRYAPPTSQQPQYSPSPMPVQFAPFANAGPPGVLQFYPSPSRYPLPGADRYPTPAAGRYPPSASPNDFDYYRTRRRVY</sequence>
<dbReference type="PANTHER" id="PTHR15615">
    <property type="match status" value="1"/>
</dbReference>
<dbReference type="InterPro" id="IPR013922">
    <property type="entry name" value="Cyclin_PHO80-like"/>
</dbReference>
<dbReference type="PANTHER" id="PTHR15615:SF27">
    <property type="entry name" value="PHO85 CYCLIN CLG1"/>
    <property type="match status" value="1"/>
</dbReference>
<evidence type="ECO:0000313" key="3">
    <source>
        <dbReference type="Proteomes" id="UP000007431"/>
    </source>
</evidence>
<keyword evidence="3" id="KW-1185">Reference proteome</keyword>
<dbReference type="CDD" id="cd20557">
    <property type="entry name" value="CYCLIN_ScPCL1-like"/>
    <property type="match status" value="1"/>
</dbReference>
<dbReference type="EMBL" id="GL377316">
    <property type="protein sequence ID" value="EFI91686.1"/>
    <property type="molecule type" value="Genomic_DNA"/>
</dbReference>
<evidence type="ECO:0008006" key="4">
    <source>
        <dbReference type="Google" id="ProtNLM"/>
    </source>
</evidence>
<dbReference type="InParanoid" id="D8QKB7"/>
<dbReference type="GO" id="GO:0016538">
    <property type="term" value="F:cyclin-dependent protein serine/threonine kinase regulator activity"/>
    <property type="evidence" value="ECO:0007669"/>
    <property type="project" value="TreeGrafter"/>
</dbReference>